<comment type="subcellular location">
    <subcellularLocation>
        <location evidence="1">Nucleus</location>
    </subcellularLocation>
</comment>
<dbReference type="EMBL" id="MTYJ01000292">
    <property type="protein sequence ID" value="OWA52905.1"/>
    <property type="molecule type" value="Genomic_DNA"/>
</dbReference>
<dbReference type="Pfam" id="PF07744">
    <property type="entry name" value="SPOC"/>
    <property type="match status" value="1"/>
</dbReference>
<dbReference type="SUPFAM" id="SSF100939">
    <property type="entry name" value="SPOC domain-like"/>
    <property type="match status" value="1"/>
</dbReference>
<dbReference type="PROSITE" id="PS50917">
    <property type="entry name" value="SPOC"/>
    <property type="match status" value="1"/>
</dbReference>
<dbReference type="InterPro" id="IPR010912">
    <property type="entry name" value="SPOC_met"/>
</dbReference>
<evidence type="ECO:0000256" key="2">
    <source>
        <dbReference type="ARBA" id="ARBA00022884"/>
    </source>
</evidence>
<dbReference type="InterPro" id="IPR016194">
    <property type="entry name" value="SPOC-like_C_dom_sf"/>
</dbReference>
<gene>
    <name evidence="5" type="ORF">BV898_17347</name>
</gene>
<dbReference type="Gene3D" id="2.40.290.10">
    <property type="match status" value="2"/>
</dbReference>
<dbReference type="OrthoDB" id="6407164at2759"/>
<evidence type="ECO:0000313" key="5">
    <source>
        <dbReference type="EMBL" id="OWA52905.1"/>
    </source>
</evidence>
<proteinExistence type="predicted"/>
<keyword evidence="3" id="KW-0539">Nucleus</keyword>
<organism evidence="5 6">
    <name type="scientific">Hypsibius exemplaris</name>
    <name type="common">Freshwater tardigrade</name>
    <dbReference type="NCBI Taxonomy" id="2072580"/>
    <lineage>
        <taxon>Eukaryota</taxon>
        <taxon>Metazoa</taxon>
        <taxon>Ecdysozoa</taxon>
        <taxon>Tardigrada</taxon>
        <taxon>Eutardigrada</taxon>
        <taxon>Parachela</taxon>
        <taxon>Hypsibioidea</taxon>
        <taxon>Hypsibiidae</taxon>
        <taxon>Hypsibius</taxon>
    </lineage>
</organism>
<sequence>MPLAGSWQHIGAIPPKMLQIQETQFEPEKIFNTLWYVSLALKNDSAFVGMYYLSGNQDYANAALPKSPIWHDLLKIVQRMRLEQSQLETVQQKMMIHFKVYLFPPCDFSRQYLLSRCNSTVVGMINRAPHLLIVIVPARHSHTTNQ</sequence>
<feature type="domain" description="SPOC" evidence="4">
    <location>
        <begin position="24"/>
        <end position="146"/>
    </location>
</feature>
<dbReference type="GO" id="GO:0003723">
    <property type="term" value="F:RNA binding"/>
    <property type="evidence" value="ECO:0007669"/>
    <property type="project" value="UniProtKB-KW"/>
</dbReference>
<keyword evidence="6" id="KW-1185">Reference proteome</keyword>
<accession>A0A9X6NEW8</accession>
<evidence type="ECO:0000256" key="1">
    <source>
        <dbReference type="ARBA" id="ARBA00004123"/>
    </source>
</evidence>
<dbReference type="AlphaFoldDB" id="A0A9X6NEW8"/>
<dbReference type="GO" id="GO:0005634">
    <property type="term" value="C:nucleus"/>
    <property type="evidence" value="ECO:0007669"/>
    <property type="project" value="UniProtKB-SubCell"/>
</dbReference>
<keyword evidence="2" id="KW-0694">RNA-binding</keyword>
<comment type="caution">
    <text evidence="5">The sequence shown here is derived from an EMBL/GenBank/DDBJ whole genome shotgun (WGS) entry which is preliminary data.</text>
</comment>
<evidence type="ECO:0000256" key="3">
    <source>
        <dbReference type="ARBA" id="ARBA00023242"/>
    </source>
</evidence>
<evidence type="ECO:0000313" key="6">
    <source>
        <dbReference type="Proteomes" id="UP000192578"/>
    </source>
</evidence>
<name>A0A9X6NEW8_HYPEX</name>
<evidence type="ECO:0000259" key="4">
    <source>
        <dbReference type="PROSITE" id="PS50917"/>
    </source>
</evidence>
<protein>
    <recommendedName>
        <fullName evidence="4">SPOC domain-containing protein</fullName>
    </recommendedName>
</protein>
<reference evidence="6" key="1">
    <citation type="submission" date="2017-01" db="EMBL/GenBank/DDBJ databases">
        <title>Comparative genomics of anhydrobiosis in the tardigrade Hypsibius dujardini.</title>
        <authorList>
            <person name="Yoshida Y."/>
            <person name="Koutsovoulos G."/>
            <person name="Laetsch D."/>
            <person name="Stevens L."/>
            <person name="Kumar S."/>
            <person name="Horikawa D."/>
            <person name="Ishino K."/>
            <person name="Komine S."/>
            <person name="Tomita M."/>
            <person name="Blaxter M."/>
            <person name="Arakawa K."/>
        </authorList>
    </citation>
    <scope>NUCLEOTIDE SEQUENCE [LARGE SCALE GENOMIC DNA]</scope>
    <source>
        <strain evidence="6">Z151</strain>
    </source>
</reference>
<dbReference type="Proteomes" id="UP000192578">
    <property type="component" value="Unassembled WGS sequence"/>
</dbReference>
<dbReference type="InterPro" id="IPR012921">
    <property type="entry name" value="SPOC_C"/>
</dbReference>